<dbReference type="Pfam" id="PF14497">
    <property type="entry name" value="GST_C_3"/>
    <property type="match status" value="1"/>
</dbReference>
<dbReference type="Gene3D" id="1.20.1050.10">
    <property type="match status" value="1"/>
</dbReference>
<dbReference type="InterPro" id="IPR010987">
    <property type="entry name" value="Glutathione-S-Trfase_C-like"/>
</dbReference>
<reference evidence="2 3" key="1">
    <citation type="submission" date="2013-12" db="EMBL/GenBank/DDBJ databases">
        <title>Draft genome of the parsitic nematode Ancylostoma duodenale.</title>
        <authorList>
            <person name="Mitreva M."/>
        </authorList>
    </citation>
    <scope>NUCLEOTIDE SEQUENCE [LARGE SCALE GENOMIC DNA]</scope>
    <source>
        <strain evidence="2 3">Zhejiang</strain>
    </source>
</reference>
<dbReference type="OrthoDB" id="414243at2759"/>
<feature type="domain" description="GST C-terminal" evidence="1">
    <location>
        <begin position="1"/>
        <end position="40"/>
    </location>
</feature>
<evidence type="ECO:0000313" key="3">
    <source>
        <dbReference type="Proteomes" id="UP000054047"/>
    </source>
</evidence>
<evidence type="ECO:0000313" key="2">
    <source>
        <dbReference type="EMBL" id="KIH60338.1"/>
    </source>
</evidence>
<proteinExistence type="predicted"/>
<keyword evidence="3" id="KW-1185">Reference proteome</keyword>
<organism evidence="2 3">
    <name type="scientific">Ancylostoma duodenale</name>
    <dbReference type="NCBI Taxonomy" id="51022"/>
    <lineage>
        <taxon>Eukaryota</taxon>
        <taxon>Metazoa</taxon>
        <taxon>Ecdysozoa</taxon>
        <taxon>Nematoda</taxon>
        <taxon>Chromadorea</taxon>
        <taxon>Rhabditida</taxon>
        <taxon>Rhabditina</taxon>
        <taxon>Rhabditomorpha</taxon>
        <taxon>Strongyloidea</taxon>
        <taxon>Ancylostomatidae</taxon>
        <taxon>Ancylostomatinae</taxon>
        <taxon>Ancylostoma</taxon>
    </lineage>
</organism>
<dbReference type="AlphaFoldDB" id="A0A0C2CTW6"/>
<accession>A0A0C2CTW6</accession>
<dbReference type="SUPFAM" id="SSF47616">
    <property type="entry name" value="GST C-terminal domain-like"/>
    <property type="match status" value="1"/>
</dbReference>
<dbReference type="Proteomes" id="UP000054047">
    <property type="component" value="Unassembled WGS sequence"/>
</dbReference>
<sequence>MSSRMPEFLDGFPEVKAHMEKVRAIPKLKKWLETRPQTPF</sequence>
<dbReference type="PROSITE" id="PS50405">
    <property type="entry name" value="GST_CTER"/>
    <property type="match status" value="1"/>
</dbReference>
<gene>
    <name evidence="2" type="ORF">ANCDUO_09411</name>
</gene>
<name>A0A0C2CTW6_9BILA</name>
<evidence type="ECO:0000259" key="1">
    <source>
        <dbReference type="PROSITE" id="PS50405"/>
    </source>
</evidence>
<dbReference type="InterPro" id="IPR004046">
    <property type="entry name" value="GST_C"/>
</dbReference>
<dbReference type="EMBL" id="KN731053">
    <property type="protein sequence ID" value="KIH60338.1"/>
    <property type="molecule type" value="Genomic_DNA"/>
</dbReference>
<protein>
    <recommendedName>
        <fullName evidence="1">GST C-terminal domain-containing protein</fullName>
    </recommendedName>
</protein>
<dbReference type="InterPro" id="IPR036282">
    <property type="entry name" value="Glutathione-S-Trfase_C_sf"/>
</dbReference>